<dbReference type="EC" id="1.11.1.-" evidence="1"/>
<dbReference type="GO" id="GO:0042744">
    <property type="term" value="P:hydrogen peroxide catabolic process"/>
    <property type="evidence" value="ECO:0007669"/>
    <property type="project" value="TreeGrafter"/>
</dbReference>
<keyword evidence="1 5" id="KW-0575">Peroxidase</keyword>
<keyword evidence="1" id="KW-0560">Oxidoreductase</keyword>
<dbReference type="InterPro" id="IPR024168">
    <property type="entry name" value="Catalase_SrpA-type_pred"/>
</dbReference>
<comment type="function">
    <text evidence="1">Has an organic peroxide-dependent peroxidase activity.</text>
</comment>
<organism evidence="5 6">
    <name type="scientific">Terriglobus albidus</name>
    <dbReference type="NCBI Taxonomy" id="1592106"/>
    <lineage>
        <taxon>Bacteria</taxon>
        <taxon>Pseudomonadati</taxon>
        <taxon>Acidobacteriota</taxon>
        <taxon>Terriglobia</taxon>
        <taxon>Terriglobales</taxon>
        <taxon>Acidobacteriaceae</taxon>
        <taxon>Terriglobus</taxon>
    </lineage>
</organism>
<dbReference type="GO" id="GO:0042542">
    <property type="term" value="P:response to hydrogen peroxide"/>
    <property type="evidence" value="ECO:0007669"/>
    <property type="project" value="TreeGrafter"/>
</dbReference>
<keyword evidence="1 3" id="KW-0408">Iron</keyword>
<evidence type="ECO:0000256" key="1">
    <source>
        <dbReference type="PIRNR" id="PIRNR000296"/>
    </source>
</evidence>
<feature type="binding site" description="axial binding residue" evidence="3">
    <location>
        <position position="303"/>
    </location>
    <ligand>
        <name>heme</name>
        <dbReference type="ChEBI" id="CHEBI:30413"/>
    </ligand>
    <ligandPart>
        <name>Fe</name>
        <dbReference type="ChEBI" id="CHEBI:18248"/>
    </ligandPart>
</feature>
<dbReference type="InterPro" id="IPR020835">
    <property type="entry name" value="Catalase_sf"/>
</dbReference>
<comment type="similarity">
    <text evidence="1">Belongs to the catalase family.</text>
</comment>
<dbReference type="Gene3D" id="2.40.180.10">
    <property type="entry name" value="Catalase core domain"/>
    <property type="match status" value="1"/>
</dbReference>
<dbReference type="PANTHER" id="PTHR11465">
    <property type="entry name" value="CATALASE"/>
    <property type="match status" value="1"/>
</dbReference>
<dbReference type="GO" id="GO:0004096">
    <property type="term" value="F:catalase activity"/>
    <property type="evidence" value="ECO:0007669"/>
    <property type="project" value="InterPro"/>
</dbReference>
<evidence type="ECO:0000256" key="2">
    <source>
        <dbReference type="PIRSR" id="PIRSR000296-1"/>
    </source>
</evidence>
<dbReference type="EMBL" id="CP042806">
    <property type="protein sequence ID" value="QEE27328.1"/>
    <property type="molecule type" value="Genomic_DNA"/>
</dbReference>
<keyword evidence="1 3" id="KW-0479">Metal-binding</keyword>
<dbReference type="PROSITE" id="PS51402">
    <property type="entry name" value="CATALASE_3"/>
    <property type="match status" value="1"/>
</dbReference>
<dbReference type="GO" id="GO:0005737">
    <property type="term" value="C:cytoplasm"/>
    <property type="evidence" value="ECO:0007669"/>
    <property type="project" value="TreeGrafter"/>
</dbReference>
<dbReference type="KEGG" id="talb:FTW19_04455"/>
<evidence type="ECO:0000256" key="3">
    <source>
        <dbReference type="PIRSR" id="PIRSR000296-2"/>
    </source>
</evidence>
<comment type="cofactor">
    <cofactor evidence="1">
        <name>heme</name>
        <dbReference type="ChEBI" id="CHEBI:30413"/>
    </cofactor>
</comment>
<dbReference type="AlphaFoldDB" id="A0A5B9E5P9"/>
<evidence type="ECO:0000313" key="5">
    <source>
        <dbReference type="EMBL" id="QEE27328.1"/>
    </source>
</evidence>
<sequence>MPLPNDERVVDLANRILAQFDTLFGLHPGFRAAHAKGLMLTGSFTAAPEALSLTNAPHVSRPSTPVTARFSNSTGLPMLPDSVADANPRGLAIRFNLAEHVHTDIVSHSIDAFPTRTGDEFIELLKAIGASGPDVPSPKPVEVFLGSHPAALAFVQAPKPFPVSLATESYFGVTAFAFTNAQGETKYGRYRIVPEAGEHFFSDEEGAKLAQDYHYDEIAERVSKAPIRFRILVQVAGPEDTVDDATAHWPESRPLVELGVVELNAVLPDSLAQQKHIIFDPIPRCEGIEASADPLLELRAAIYLLSGRRRRAAQPA</sequence>
<evidence type="ECO:0000313" key="6">
    <source>
        <dbReference type="Proteomes" id="UP000321820"/>
    </source>
</evidence>
<dbReference type="Gene3D" id="1.20.1280.120">
    <property type="match status" value="1"/>
</dbReference>
<dbReference type="PRINTS" id="PR00067">
    <property type="entry name" value="CATALASE"/>
</dbReference>
<dbReference type="PANTHER" id="PTHR11465:SF62">
    <property type="entry name" value="CATALASE T"/>
    <property type="match status" value="1"/>
</dbReference>
<name>A0A5B9E5P9_9BACT</name>
<dbReference type="OrthoDB" id="255727at2"/>
<dbReference type="GO" id="GO:0020037">
    <property type="term" value="F:heme binding"/>
    <property type="evidence" value="ECO:0007669"/>
    <property type="project" value="InterPro"/>
</dbReference>
<dbReference type="GO" id="GO:0046872">
    <property type="term" value="F:metal ion binding"/>
    <property type="evidence" value="ECO:0007669"/>
    <property type="project" value="UniProtKB-KW"/>
</dbReference>
<evidence type="ECO:0000259" key="4">
    <source>
        <dbReference type="SMART" id="SM01060"/>
    </source>
</evidence>
<dbReference type="SMART" id="SM01060">
    <property type="entry name" value="Catalase"/>
    <property type="match status" value="1"/>
</dbReference>
<feature type="domain" description="Catalase core" evidence="4">
    <location>
        <begin position="1"/>
        <end position="316"/>
    </location>
</feature>
<accession>A0A5B9E5P9</accession>
<dbReference type="InterPro" id="IPR018028">
    <property type="entry name" value="Catalase"/>
</dbReference>
<dbReference type="CDD" id="cd08153">
    <property type="entry name" value="srpA_like"/>
    <property type="match status" value="1"/>
</dbReference>
<dbReference type="RefSeq" id="WP_147646521.1">
    <property type="nucleotide sequence ID" value="NZ_CP042806.1"/>
</dbReference>
<keyword evidence="6" id="KW-1185">Reference proteome</keyword>
<dbReference type="Proteomes" id="UP000321820">
    <property type="component" value="Chromosome"/>
</dbReference>
<protein>
    <recommendedName>
        <fullName evidence="1">Catalase-related peroxidase</fullName>
        <ecNumber evidence="1">1.11.1.-</ecNumber>
    </recommendedName>
</protein>
<proteinExistence type="inferred from homology"/>
<dbReference type="SUPFAM" id="SSF56634">
    <property type="entry name" value="Heme-dependent catalase-like"/>
    <property type="match status" value="1"/>
</dbReference>
<dbReference type="PIRSF" id="PIRSF000296">
    <property type="entry name" value="SrpA"/>
    <property type="match status" value="1"/>
</dbReference>
<keyword evidence="1 3" id="KW-0349">Heme</keyword>
<dbReference type="Pfam" id="PF00199">
    <property type="entry name" value="Catalase"/>
    <property type="match status" value="1"/>
</dbReference>
<dbReference type="InterPro" id="IPR011614">
    <property type="entry name" value="Catalase_core"/>
</dbReference>
<reference evidence="5 6" key="1">
    <citation type="submission" date="2019-08" db="EMBL/GenBank/DDBJ databases">
        <title>Complete genome sequence of Terriglobus albidus strain ORNL.</title>
        <authorList>
            <person name="Podar M."/>
        </authorList>
    </citation>
    <scope>NUCLEOTIDE SEQUENCE [LARGE SCALE GENOMIC DNA]</scope>
    <source>
        <strain evidence="5 6">ORNL</strain>
    </source>
</reference>
<gene>
    <name evidence="5" type="ORF">FTW19_04455</name>
</gene>
<feature type="active site" evidence="2">
    <location>
        <position position="34"/>
    </location>
</feature>